<proteinExistence type="predicted"/>
<dbReference type="Proteomes" id="UP000001037">
    <property type="component" value="Chromosome"/>
</dbReference>
<dbReference type="KEGG" id="pfm:Pyrfu_0365"/>
<dbReference type="RefSeq" id="WP_014025914.1">
    <property type="nucleotide sequence ID" value="NC_015931.1"/>
</dbReference>
<accession>G0EFR6</accession>
<dbReference type="GeneID" id="11140009"/>
<evidence type="ECO:0000313" key="1">
    <source>
        <dbReference type="EMBL" id="AEM38237.1"/>
    </source>
</evidence>
<name>G0EFR6_PYRF1</name>
<evidence type="ECO:0000313" key="2">
    <source>
        <dbReference type="Proteomes" id="UP000001037"/>
    </source>
</evidence>
<dbReference type="STRING" id="694429.Pyrfu_0365"/>
<dbReference type="InParanoid" id="G0EFR6"/>
<gene>
    <name evidence="1" type="ordered locus">Pyrfu_0365</name>
</gene>
<dbReference type="AlphaFoldDB" id="G0EFR6"/>
<reference evidence="1 2" key="1">
    <citation type="journal article" date="2011" name="Stand. Genomic Sci.">
        <title>Complete genome sequence of the hyperthermophilic chemolithoautotroph Pyrolobus fumarii type strain (1A).</title>
        <authorList>
            <person name="Anderson I."/>
            <person name="Goker M."/>
            <person name="Nolan M."/>
            <person name="Lucas S."/>
            <person name="Hammon N."/>
            <person name="Deshpande S."/>
            <person name="Cheng J.F."/>
            <person name="Tapia R."/>
            <person name="Han C."/>
            <person name="Goodwin L."/>
            <person name="Pitluck S."/>
            <person name="Huntemann M."/>
            <person name="Liolios K."/>
            <person name="Ivanova N."/>
            <person name="Pagani I."/>
            <person name="Mavromatis K."/>
            <person name="Ovchinikova G."/>
            <person name="Pati A."/>
            <person name="Chen A."/>
            <person name="Palaniappan K."/>
            <person name="Land M."/>
            <person name="Hauser L."/>
            <person name="Brambilla E.M."/>
            <person name="Huber H."/>
            <person name="Yasawong M."/>
            <person name="Rohde M."/>
            <person name="Spring S."/>
            <person name="Abt B."/>
            <person name="Sikorski J."/>
            <person name="Wirth R."/>
            <person name="Detter J.C."/>
            <person name="Woyke T."/>
            <person name="Bristow J."/>
            <person name="Eisen J.A."/>
            <person name="Markowitz V."/>
            <person name="Hugenholtz P."/>
            <person name="Kyrpides N.C."/>
            <person name="Klenk H.P."/>
            <person name="Lapidus A."/>
        </authorList>
    </citation>
    <scope>NUCLEOTIDE SEQUENCE [LARGE SCALE GENOMIC DNA]</scope>
    <source>
        <strain evidence="2">DSM 11204 / 1A</strain>
    </source>
</reference>
<dbReference type="HOGENOM" id="CLU_2257470_0_0_2"/>
<sequence length="103" mass="12029">MALEARVERESKRVVHNNAKKTEDRKRVDGVAKVTLKLHWTRNSVRRGHKKYVYIRPRLDIPIDLLEKLGVKPLEGVEFDVEIVERDDGKVLVLKPRIVETHV</sequence>
<organism evidence="1 2">
    <name type="scientific">Pyrolobus fumarii (strain DSM 11204 / 1A)</name>
    <dbReference type="NCBI Taxonomy" id="694429"/>
    <lineage>
        <taxon>Archaea</taxon>
        <taxon>Thermoproteota</taxon>
        <taxon>Thermoprotei</taxon>
        <taxon>Desulfurococcales</taxon>
        <taxon>Pyrodictiaceae</taxon>
        <taxon>Pyrolobus</taxon>
    </lineage>
</organism>
<keyword evidence="2" id="KW-1185">Reference proteome</keyword>
<dbReference type="EMBL" id="CP002838">
    <property type="protein sequence ID" value="AEM38237.1"/>
    <property type="molecule type" value="Genomic_DNA"/>
</dbReference>
<protein>
    <submittedName>
        <fullName evidence="1">Uncharacterized protein</fullName>
    </submittedName>
</protein>